<evidence type="ECO:0000256" key="6">
    <source>
        <dbReference type="ARBA" id="ARBA00024195"/>
    </source>
</evidence>
<dbReference type="Proteomes" id="UP000695000">
    <property type="component" value="Unplaced"/>
</dbReference>
<dbReference type="SUPFAM" id="SSF50494">
    <property type="entry name" value="Trypsin-like serine proteases"/>
    <property type="match status" value="1"/>
</dbReference>
<dbReference type="PRINTS" id="PR00722">
    <property type="entry name" value="CHYMOTRYPSIN"/>
</dbReference>
<evidence type="ECO:0000256" key="5">
    <source>
        <dbReference type="ARBA" id="ARBA00023157"/>
    </source>
</evidence>
<keyword evidence="1 7" id="KW-0645">Protease</keyword>
<comment type="domain">
    <text evidence="8">The clip domain consists of 35-55 residues which are 'knitted' together usually by 3 conserved disulfide bonds forming a clip-like compact structure.</text>
</comment>
<dbReference type="InterPro" id="IPR009003">
    <property type="entry name" value="Peptidase_S1_PA"/>
</dbReference>
<protein>
    <recommendedName>
        <fullName evidence="8">CLIP domain-containing serine protease</fullName>
        <ecNumber evidence="7">3.4.21.-</ecNumber>
    </recommendedName>
</protein>
<feature type="signal peptide" evidence="8">
    <location>
        <begin position="1"/>
        <end position="26"/>
    </location>
</feature>
<dbReference type="InterPro" id="IPR038565">
    <property type="entry name" value="CLIP_sf"/>
</dbReference>
<evidence type="ECO:0000259" key="10">
    <source>
        <dbReference type="PROSITE" id="PS51888"/>
    </source>
</evidence>
<name>A0ABM1MGG8_NICVS</name>
<dbReference type="InterPro" id="IPR001254">
    <property type="entry name" value="Trypsin_dom"/>
</dbReference>
<dbReference type="SMART" id="SM00020">
    <property type="entry name" value="Tryp_SPc"/>
    <property type="match status" value="1"/>
</dbReference>
<feature type="domain" description="Clip" evidence="10">
    <location>
        <begin position="31"/>
        <end position="86"/>
    </location>
</feature>
<keyword evidence="8" id="KW-0964">Secreted</keyword>
<proteinExistence type="inferred from homology"/>
<evidence type="ECO:0000259" key="9">
    <source>
        <dbReference type="PROSITE" id="PS50240"/>
    </source>
</evidence>
<dbReference type="Pfam" id="PF12032">
    <property type="entry name" value="CLIP"/>
    <property type="match status" value="1"/>
</dbReference>
<evidence type="ECO:0000256" key="2">
    <source>
        <dbReference type="ARBA" id="ARBA00022729"/>
    </source>
</evidence>
<organism evidence="11 12">
    <name type="scientific">Nicrophorus vespilloides</name>
    <name type="common">Boreal carrion beetle</name>
    <dbReference type="NCBI Taxonomy" id="110193"/>
    <lineage>
        <taxon>Eukaryota</taxon>
        <taxon>Metazoa</taxon>
        <taxon>Ecdysozoa</taxon>
        <taxon>Arthropoda</taxon>
        <taxon>Hexapoda</taxon>
        <taxon>Insecta</taxon>
        <taxon>Pterygota</taxon>
        <taxon>Neoptera</taxon>
        <taxon>Endopterygota</taxon>
        <taxon>Coleoptera</taxon>
        <taxon>Polyphaga</taxon>
        <taxon>Staphyliniformia</taxon>
        <taxon>Silphidae</taxon>
        <taxon>Nicrophorinae</taxon>
        <taxon>Nicrophorus</taxon>
    </lineage>
</organism>
<dbReference type="InterPro" id="IPR018114">
    <property type="entry name" value="TRYPSIN_HIS"/>
</dbReference>
<evidence type="ECO:0000256" key="8">
    <source>
        <dbReference type="RuleBase" id="RU366078"/>
    </source>
</evidence>
<keyword evidence="4 7" id="KW-0720">Serine protease</keyword>
<comment type="similarity">
    <text evidence="6 8">Belongs to the peptidase S1 family. CLIP subfamily.</text>
</comment>
<evidence type="ECO:0000256" key="3">
    <source>
        <dbReference type="ARBA" id="ARBA00022801"/>
    </source>
</evidence>
<dbReference type="Gene3D" id="2.40.10.10">
    <property type="entry name" value="Trypsin-like serine proteases"/>
    <property type="match status" value="2"/>
</dbReference>
<keyword evidence="5" id="KW-1015">Disulfide bond</keyword>
<dbReference type="RefSeq" id="XP_017773668.1">
    <property type="nucleotide sequence ID" value="XM_017918179.1"/>
</dbReference>
<evidence type="ECO:0000256" key="1">
    <source>
        <dbReference type="ARBA" id="ARBA00022670"/>
    </source>
</evidence>
<dbReference type="InterPro" id="IPR051487">
    <property type="entry name" value="Ser/Thr_Proteases_Immune/Dev"/>
</dbReference>
<gene>
    <name evidence="12" type="primary">LOC108560567</name>
</gene>
<dbReference type="EC" id="3.4.21.-" evidence="7"/>
<evidence type="ECO:0000313" key="12">
    <source>
        <dbReference type="RefSeq" id="XP_017773668.1"/>
    </source>
</evidence>
<keyword evidence="2 8" id="KW-0732">Signal</keyword>
<dbReference type="InterPro" id="IPR022700">
    <property type="entry name" value="CLIP"/>
</dbReference>
<keyword evidence="11" id="KW-1185">Reference proteome</keyword>
<dbReference type="Pfam" id="PF00089">
    <property type="entry name" value="Trypsin"/>
    <property type="match status" value="1"/>
</dbReference>
<feature type="domain" description="Peptidase S1" evidence="9">
    <location>
        <begin position="136"/>
        <end position="389"/>
    </location>
</feature>
<evidence type="ECO:0000256" key="7">
    <source>
        <dbReference type="RuleBase" id="RU363034"/>
    </source>
</evidence>
<feature type="chain" id="PRO_5044953467" description="CLIP domain-containing serine protease" evidence="8">
    <location>
        <begin position="27"/>
        <end position="390"/>
    </location>
</feature>
<dbReference type="InterPro" id="IPR001314">
    <property type="entry name" value="Peptidase_S1A"/>
</dbReference>
<dbReference type="PROSITE" id="PS00135">
    <property type="entry name" value="TRYPSIN_SER"/>
    <property type="match status" value="1"/>
</dbReference>
<dbReference type="Gene3D" id="3.30.1640.30">
    <property type="match status" value="1"/>
</dbReference>
<dbReference type="InterPro" id="IPR033116">
    <property type="entry name" value="TRYPSIN_SER"/>
</dbReference>
<dbReference type="GeneID" id="108560567"/>
<evidence type="ECO:0000256" key="4">
    <source>
        <dbReference type="ARBA" id="ARBA00022825"/>
    </source>
</evidence>
<dbReference type="InterPro" id="IPR043504">
    <property type="entry name" value="Peptidase_S1_PA_chymotrypsin"/>
</dbReference>
<reference evidence="12" key="1">
    <citation type="submission" date="2025-08" db="UniProtKB">
        <authorList>
            <consortium name="RefSeq"/>
        </authorList>
    </citation>
    <scope>IDENTIFICATION</scope>
    <source>
        <tissue evidence="12">Whole Larva</tissue>
    </source>
</reference>
<comment type="subcellular location">
    <subcellularLocation>
        <location evidence="8">Secreted</location>
    </subcellularLocation>
</comment>
<dbReference type="PROSITE" id="PS50240">
    <property type="entry name" value="TRYPSIN_DOM"/>
    <property type="match status" value="1"/>
</dbReference>
<accession>A0ABM1MGG8</accession>
<dbReference type="PANTHER" id="PTHR24256">
    <property type="entry name" value="TRYPTASE-RELATED"/>
    <property type="match status" value="1"/>
</dbReference>
<sequence length="390" mass="42855">MASKITTASAVLLLLSSLLLVTSQWAIDDDGCRTPDRGVGTCIPVHDCKHVVDFIEKSPKPLSAEDLKRLQSYQCGFSGKTIKVCCPKKAIVRPDTTSKPDLVDNRIQDTPPDVTNHRNLGLLSKACGSLGTEDRITNGNTTGLFEFPWMVLLSYQTGSGLDFRCGGTLINDRYVLTAAHCITELKFPLRGVRLGEHDFSTEQDCETSLDGDTVCSPPYQDMGIEKVIPHPLYNRTALQNDIGLLRLARAAKTDQDNIKPICLPYTKETREVKVDKYLVTGWGQTEKKTRSTALLKVFVDAMNYEECQEVYKNLTITRRQICAGGKASRDSCTGDSGGPIQTAGSLDFDAKYIQYGVVSFGPKNCGQSGLPGVYTSVAHYLHWILDNITS</sequence>
<dbReference type="PROSITE" id="PS00134">
    <property type="entry name" value="TRYPSIN_HIS"/>
    <property type="match status" value="1"/>
</dbReference>
<evidence type="ECO:0000313" key="11">
    <source>
        <dbReference type="Proteomes" id="UP000695000"/>
    </source>
</evidence>
<keyword evidence="3 7" id="KW-0378">Hydrolase</keyword>
<dbReference type="CDD" id="cd00190">
    <property type="entry name" value="Tryp_SPc"/>
    <property type="match status" value="1"/>
</dbReference>
<dbReference type="PROSITE" id="PS51888">
    <property type="entry name" value="CLIP"/>
    <property type="match status" value="1"/>
</dbReference>
<dbReference type="SMART" id="SM00680">
    <property type="entry name" value="CLIP"/>
    <property type="match status" value="1"/>
</dbReference>